<dbReference type="Proteomes" id="UP001354931">
    <property type="component" value="Unassembled WGS sequence"/>
</dbReference>
<keyword evidence="4" id="KW-1185">Reference proteome</keyword>
<dbReference type="InterPro" id="IPR013517">
    <property type="entry name" value="FG-GAP"/>
</dbReference>
<dbReference type="PANTHER" id="PTHR46580:SF2">
    <property type="entry name" value="MAM DOMAIN-CONTAINING PROTEIN"/>
    <property type="match status" value="1"/>
</dbReference>
<evidence type="ECO:0000313" key="4">
    <source>
        <dbReference type="Proteomes" id="UP001354931"/>
    </source>
</evidence>
<reference evidence="3 4" key="1">
    <citation type="submission" date="2022-10" db="EMBL/GenBank/DDBJ databases">
        <authorList>
            <person name="Xie J."/>
            <person name="Shen N."/>
        </authorList>
    </citation>
    <scope>NUCLEOTIDE SEQUENCE [LARGE SCALE GENOMIC DNA]</scope>
    <source>
        <strain evidence="3 4">YIM65594</strain>
    </source>
</reference>
<gene>
    <name evidence="3" type="ORF">OKJ99_16280</name>
</gene>
<feature type="region of interest" description="Disordered" evidence="2">
    <location>
        <begin position="17"/>
        <end position="50"/>
    </location>
</feature>
<evidence type="ECO:0000313" key="3">
    <source>
        <dbReference type="EMBL" id="MEB8339050.1"/>
    </source>
</evidence>
<dbReference type="Gene3D" id="2.130.10.130">
    <property type="entry name" value="Integrin alpha, N-terminal"/>
    <property type="match status" value="2"/>
</dbReference>
<name>A0ABU6F4X4_9ACTN</name>
<dbReference type="InterPro" id="IPR028994">
    <property type="entry name" value="Integrin_alpha_N"/>
</dbReference>
<dbReference type="EMBL" id="JAOZYC010000108">
    <property type="protein sequence ID" value="MEB8339050.1"/>
    <property type="molecule type" value="Genomic_DNA"/>
</dbReference>
<evidence type="ECO:0000256" key="1">
    <source>
        <dbReference type="ARBA" id="ARBA00022729"/>
    </source>
</evidence>
<evidence type="ECO:0000256" key="2">
    <source>
        <dbReference type="SAM" id="MobiDB-lite"/>
    </source>
</evidence>
<dbReference type="Pfam" id="PF01839">
    <property type="entry name" value="FG-GAP"/>
    <property type="match status" value="2"/>
</dbReference>
<accession>A0ABU6F4X4</accession>
<protein>
    <submittedName>
        <fullName evidence="3">VCBS repeat-containing protein</fullName>
    </submittedName>
</protein>
<dbReference type="RefSeq" id="WP_326016935.1">
    <property type="nucleotide sequence ID" value="NZ_JAOZYC010000108.1"/>
</dbReference>
<feature type="compositionally biased region" description="Low complexity" evidence="2">
    <location>
        <begin position="28"/>
        <end position="42"/>
    </location>
</feature>
<keyword evidence="1" id="KW-0732">Signal</keyword>
<dbReference type="PANTHER" id="PTHR46580">
    <property type="entry name" value="SENSOR KINASE-RELATED"/>
    <property type="match status" value="1"/>
</dbReference>
<sequence length="443" mass="46157">MGLLAGVLLLGTATGARHQEGYPPIPDSACAASTTTAKSSGTPAPDLDGDGHRDLALGVPASNGDVYETGRVALLPGSAHGPRTAARSVFTPTDFDLPEHDAMTFYQTAPVVADLDGDGHLDLVAGGSAHVQWGGAHGPDPGRRAARIPLPHMGKGQPVHIYKGNDAYEDPPVAGDFDGDGHVDLATYRTGLHERHLVVLKGPFTRTGKPARITERADPYTDDADAVTGLRLIAADMTGDRATDLLMYDEGEPEHPKLLAGGADTAGGLAAHAERLPTGENVAVGDFDGDGRPDIALGDSGVPMDDEFAPRDRKGKVTIRYAKAPDAPVVIDGGTRKGGFGIDLKSADINGDGCDDLAVRSDDDRVGGNDRVDVLRGGSAPGLGSEPWDRLPRLSGRLVDAVDLDGDGRDELVLAAGHTWSVVDGTGKKTVSFDIRKVARKPR</sequence>
<organism evidence="3 4">
    <name type="scientific">Streptomyces endophyticus</name>
    <dbReference type="NCBI Taxonomy" id="714166"/>
    <lineage>
        <taxon>Bacteria</taxon>
        <taxon>Bacillati</taxon>
        <taxon>Actinomycetota</taxon>
        <taxon>Actinomycetes</taxon>
        <taxon>Kitasatosporales</taxon>
        <taxon>Streptomycetaceae</taxon>
        <taxon>Streptomyces</taxon>
    </lineage>
</organism>
<comment type="caution">
    <text evidence="3">The sequence shown here is derived from an EMBL/GenBank/DDBJ whole genome shotgun (WGS) entry which is preliminary data.</text>
</comment>
<proteinExistence type="predicted"/>
<dbReference type="SUPFAM" id="SSF69318">
    <property type="entry name" value="Integrin alpha N-terminal domain"/>
    <property type="match status" value="1"/>
</dbReference>